<dbReference type="AlphaFoldDB" id="A0A3S1A3N7"/>
<proteinExistence type="predicted"/>
<name>A0A3S1A3N7_9CYAN</name>
<dbReference type="Proteomes" id="UP000271624">
    <property type="component" value="Unassembled WGS sequence"/>
</dbReference>
<comment type="caution">
    <text evidence="1">The sequence shown here is derived from an EMBL/GenBank/DDBJ whole genome shotgun (WGS) entry which is preliminary data.</text>
</comment>
<evidence type="ECO:0000313" key="1">
    <source>
        <dbReference type="EMBL" id="RUS93145.1"/>
    </source>
</evidence>
<dbReference type="EMBL" id="RSCL01000063">
    <property type="protein sequence ID" value="RUS93145.1"/>
    <property type="molecule type" value="Genomic_DNA"/>
</dbReference>
<dbReference type="OrthoDB" id="1377090at2"/>
<accession>A0A3S1A3N7</accession>
<dbReference type="RefSeq" id="WP_127087632.1">
    <property type="nucleotide sequence ID" value="NZ_RSCL01000063.1"/>
</dbReference>
<reference evidence="1" key="2">
    <citation type="journal article" date="2019" name="Genome Biol. Evol.">
        <title>Day and night: Metabolic profiles and evolutionary relationships of six axenic non-marine cyanobacteria.</title>
        <authorList>
            <person name="Will S.E."/>
            <person name="Henke P."/>
            <person name="Boedeker C."/>
            <person name="Huang S."/>
            <person name="Brinkmann H."/>
            <person name="Rohde M."/>
            <person name="Jarek M."/>
            <person name="Friedl T."/>
            <person name="Seufert S."/>
            <person name="Schumacher M."/>
            <person name="Overmann J."/>
            <person name="Neumann-Schaal M."/>
            <person name="Petersen J."/>
        </authorList>
    </citation>
    <scope>NUCLEOTIDE SEQUENCE [LARGE SCALE GENOMIC DNA]</scope>
    <source>
        <strain evidence="1">PCC 7102</strain>
    </source>
</reference>
<reference evidence="1" key="1">
    <citation type="submission" date="2018-12" db="EMBL/GenBank/DDBJ databases">
        <authorList>
            <person name="Will S."/>
            <person name="Neumann-Schaal M."/>
            <person name="Henke P."/>
        </authorList>
    </citation>
    <scope>NUCLEOTIDE SEQUENCE</scope>
    <source>
        <strain evidence="1">PCC 7102</strain>
    </source>
</reference>
<protein>
    <submittedName>
        <fullName evidence="1">Uncharacterized protein</fullName>
    </submittedName>
</protein>
<gene>
    <name evidence="1" type="ORF">DSM106972_097390</name>
</gene>
<organism evidence="1 2">
    <name type="scientific">Dulcicalothrix desertica PCC 7102</name>
    <dbReference type="NCBI Taxonomy" id="232991"/>
    <lineage>
        <taxon>Bacteria</taxon>
        <taxon>Bacillati</taxon>
        <taxon>Cyanobacteriota</taxon>
        <taxon>Cyanophyceae</taxon>
        <taxon>Nostocales</taxon>
        <taxon>Calotrichaceae</taxon>
        <taxon>Dulcicalothrix</taxon>
    </lineage>
</organism>
<sequence>MKLEQQLEKLAELGLTLNEGVTVDDLLYSLPREAYEEKPFGYLLSIFGASVEREPWGRAVCARVWNFDTECIYQTGDYVNIVKRLCLVANKPDLITDIEDYVNIESEEAWLKYKINGKQRNFTIEVDNDWADTLTISYIMDDIESDGFHFYYIDNGQAMILFYLNETGAS</sequence>
<keyword evidence="2" id="KW-1185">Reference proteome</keyword>
<evidence type="ECO:0000313" key="2">
    <source>
        <dbReference type="Proteomes" id="UP000271624"/>
    </source>
</evidence>